<dbReference type="EMBL" id="JBJUIK010000005">
    <property type="protein sequence ID" value="KAL3527958.1"/>
    <property type="molecule type" value="Genomic_DNA"/>
</dbReference>
<organism evidence="2 3">
    <name type="scientific">Cinchona calisaya</name>
    <dbReference type="NCBI Taxonomy" id="153742"/>
    <lineage>
        <taxon>Eukaryota</taxon>
        <taxon>Viridiplantae</taxon>
        <taxon>Streptophyta</taxon>
        <taxon>Embryophyta</taxon>
        <taxon>Tracheophyta</taxon>
        <taxon>Spermatophyta</taxon>
        <taxon>Magnoliopsida</taxon>
        <taxon>eudicotyledons</taxon>
        <taxon>Gunneridae</taxon>
        <taxon>Pentapetalae</taxon>
        <taxon>asterids</taxon>
        <taxon>lamiids</taxon>
        <taxon>Gentianales</taxon>
        <taxon>Rubiaceae</taxon>
        <taxon>Cinchonoideae</taxon>
        <taxon>Cinchoneae</taxon>
        <taxon>Cinchona</taxon>
    </lineage>
</organism>
<feature type="region of interest" description="Disordered" evidence="1">
    <location>
        <begin position="131"/>
        <end position="150"/>
    </location>
</feature>
<gene>
    <name evidence="2" type="ORF">ACH5RR_012614</name>
</gene>
<reference evidence="2 3" key="1">
    <citation type="submission" date="2024-11" db="EMBL/GenBank/DDBJ databases">
        <title>A near-complete genome assembly of Cinchona calisaya.</title>
        <authorList>
            <person name="Lian D.C."/>
            <person name="Zhao X.W."/>
            <person name="Wei L."/>
        </authorList>
    </citation>
    <scope>NUCLEOTIDE SEQUENCE [LARGE SCALE GENOMIC DNA]</scope>
    <source>
        <tissue evidence="2">Nenye</tissue>
    </source>
</reference>
<dbReference type="Proteomes" id="UP001630127">
    <property type="component" value="Unassembled WGS sequence"/>
</dbReference>
<feature type="compositionally biased region" description="Polar residues" evidence="1">
    <location>
        <begin position="131"/>
        <end position="140"/>
    </location>
</feature>
<comment type="caution">
    <text evidence="2">The sequence shown here is derived from an EMBL/GenBank/DDBJ whole genome shotgun (WGS) entry which is preliminary data.</text>
</comment>
<proteinExistence type="predicted"/>
<keyword evidence="3" id="KW-1185">Reference proteome</keyword>
<accession>A0ABD3AE22</accession>
<evidence type="ECO:0000313" key="2">
    <source>
        <dbReference type="EMBL" id="KAL3527958.1"/>
    </source>
</evidence>
<protein>
    <submittedName>
        <fullName evidence="2">Uncharacterized protein</fullName>
    </submittedName>
</protein>
<sequence>MVKWPSGRPAAKSIISAVAMEHGATAQALIHADSVPGVQLAITAALLARAVVKASPEKVDRDQGSSSKGLHYNKPNSARSRRGRSPTPRLNPIGATAILSRIADSSLSLVAVVETANATATLESIPAMLSHQTARPSPSTARLVAGLPPL</sequence>
<feature type="compositionally biased region" description="Polar residues" evidence="1">
    <location>
        <begin position="64"/>
        <end position="78"/>
    </location>
</feature>
<evidence type="ECO:0000256" key="1">
    <source>
        <dbReference type="SAM" id="MobiDB-lite"/>
    </source>
</evidence>
<dbReference type="AlphaFoldDB" id="A0ABD3AE22"/>
<evidence type="ECO:0000313" key="3">
    <source>
        <dbReference type="Proteomes" id="UP001630127"/>
    </source>
</evidence>
<name>A0ABD3AE22_9GENT</name>
<feature type="region of interest" description="Disordered" evidence="1">
    <location>
        <begin position="55"/>
        <end position="92"/>
    </location>
</feature>